<keyword evidence="9" id="KW-0653">Protein transport</keyword>
<evidence type="ECO:0000256" key="10">
    <source>
        <dbReference type="ARBA" id="ARBA00023006"/>
    </source>
</evidence>
<evidence type="ECO:0000256" key="7">
    <source>
        <dbReference type="ARBA" id="ARBA00022777"/>
    </source>
</evidence>
<evidence type="ECO:0000313" key="16">
    <source>
        <dbReference type="Proteomes" id="UP001642405"/>
    </source>
</evidence>
<accession>A0ABP0BE54</accession>
<evidence type="ECO:0000256" key="13">
    <source>
        <dbReference type="ARBA" id="ARBA00048679"/>
    </source>
</evidence>
<comment type="catalytic activity">
    <reaction evidence="12">
        <text>L-threonyl-[protein] + ATP = O-phospho-L-threonyl-[protein] + ADP + H(+)</text>
        <dbReference type="Rhea" id="RHEA:46608"/>
        <dbReference type="Rhea" id="RHEA-COMP:11060"/>
        <dbReference type="Rhea" id="RHEA-COMP:11605"/>
        <dbReference type="ChEBI" id="CHEBI:15378"/>
        <dbReference type="ChEBI" id="CHEBI:30013"/>
        <dbReference type="ChEBI" id="CHEBI:30616"/>
        <dbReference type="ChEBI" id="CHEBI:61977"/>
        <dbReference type="ChEBI" id="CHEBI:456216"/>
        <dbReference type="EC" id="2.7.11.1"/>
    </reaction>
</comment>
<evidence type="ECO:0000256" key="4">
    <source>
        <dbReference type="ARBA" id="ARBA00022527"/>
    </source>
</evidence>
<dbReference type="InterPro" id="IPR045269">
    <property type="entry name" value="Atg1-like"/>
</dbReference>
<keyword evidence="3" id="KW-0813">Transport</keyword>
<dbReference type="SUPFAM" id="SSF56112">
    <property type="entry name" value="Protein kinase-like (PK-like)"/>
    <property type="match status" value="1"/>
</dbReference>
<evidence type="ECO:0000256" key="9">
    <source>
        <dbReference type="ARBA" id="ARBA00022927"/>
    </source>
</evidence>
<dbReference type="Gene3D" id="1.10.510.10">
    <property type="entry name" value="Transferase(Phosphotransferase) domain 1"/>
    <property type="match status" value="1"/>
</dbReference>
<dbReference type="InterPro" id="IPR008271">
    <property type="entry name" value="Ser/Thr_kinase_AS"/>
</dbReference>
<evidence type="ECO:0000256" key="8">
    <source>
        <dbReference type="ARBA" id="ARBA00022840"/>
    </source>
</evidence>
<evidence type="ECO:0000256" key="12">
    <source>
        <dbReference type="ARBA" id="ARBA00047899"/>
    </source>
</evidence>
<protein>
    <recommendedName>
        <fullName evidence="2">non-specific serine/threonine protein kinase</fullName>
        <ecNumber evidence="2">2.7.11.1</ecNumber>
    </recommendedName>
    <alternativeName>
        <fullName evidence="11">Autophagy-related protein 1</fullName>
    </alternativeName>
</protein>
<evidence type="ECO:0000256" key="5">
    <source>
        <dbReference type="ARBA" id="ARBA00022679"/>
    </source>
</evidence>
<dbReference type="PROSITE" id="PS00108">
    <property type="entry name" value="PROTEIN_KINASE_ST"/>
    <property type="match status" value="1"/>
</dbReference>
<evidence type="ECO:0000256" key="3">
    <source>
        <dbReference type="ARBA" id="ARBA00022448"/>
    </source>
</evidence>
<evidence type="ECO:0000256" key="11">
    <source>
        <dbReference type="ARBA" id="ARBA00030237"/>
    </source>
</evidence>
<dbReference type="PANTHER" id="PTHR24348:SF22">
    <property type="entry name" value="NON-SPECIFIC SERINE_THREONINE PROTEIN KINASE"/>
    <property type="match status" value="1"/>
</dbReference>
<proteinExistence type="predicted"/>
<reference evidence="15 16" key="1">
    <citation type="submission" date="2024-01" db="EMBL/GenBank/DDBJ databases">
        <authorList>
            <person name="Allen C."/>
            <person name="Tagirdzhanova G."/>
        </authorList>
    </citation>
    <scope>NUCLEOTIDE SEQUENCE [LARGE SCALE GENOMIC DNA]</scope>
</reference>
<evidence type="ECO:0000256" key="6">
    <source>
        <dbReference type="ARBA" id="ARBA00022741"/>
    </source>
</evidence>
<evidence type="ECO:0000259" key="14">
    <source>
        <dbReference type="PROSITE" id="PS50011"/>
    </source>
</evidence>
<evidence type="ECO:0000256" key="1">
    <source>
        <dbReference type="ARBA" id="ARBA00004623"/>
    </source>
</evidence>
<keyword evidence="16" id="KW-1185">Reference proteome</keyword>
<dbReference type="Proteomes" id="UP001642405">
    <property type="component" value="Unassembled WGS sequence"/>
</dbReference>
<dbReference type="PANTHER" id="PTHR24348">
    <property type="entry name" value="SERINE/THREONINE-PROTEIN KINASE UNC-51-RELATED"/>
    <property type="match status" value="1"/>
</dbReference>
<feature type="domain" description="Protein kinase" evidence="14">
    <location>
        <begin position="1"/>
        <end position="201"/>
    </location>
</feature>
<dbReference type="InterPro" id="IPR011009">
    <property type="entry name" value="Kinase-like_dom_sf"/>
</dbReference>
<keyword evidence="5" id="KW-0808">Transferase</keyword>
<comment type="subcellular location">
    <subcellularLocation>
        <location evidence="1">Preautophagosomal structure membrane</location>
        <topology evidence="1">Peripheral membrane protein</topology>
    </subcellularLocation>
</comment>
<dbReference type="Pfam" id="PF00069">
    <property type="entry name" value="Pkinase"/>
    <property type="match status" value="1"/>
</dbReference>
<keyword evidence="6" id="KW-0547">Nucleotide-binding</keyword>
<evidence type="ECO:0000256" key="2">
    <source>
        <dbReference type="ARBA" id="ARBA00012513"/>
    </source>
</evidence>
<sequence length="277" mass="30413">MPLRAGSLQNLADDVSRPCTFDDLCTQVLQQMLGALDYLDCNGMCHRDVKPDNILYWDNTGHGVYTFQLADFGLAKHHLQATTLCGTPLYEVPELYPDLYGDYPQSPKMDIWSLFATIIHVHPEFAFPPRSHITSAIISAVEAAADIAKRLSPMARRNRHHRASAAQMLMLLFDGQGLTTAKHLVPAITNQPAPARPHPLLPAQHRVPSVAVPPLVQYPRNKQPRLAKGLGLQLRQQRLPRRKIGVPAPRGVVPDGRIVKPASAGVGAAAARPRPPC</sequence>
<evidence type="ECO:0000313" key="15">
    <source>
        <dbReference type="EMBL" id="CAK7217491.1"/>
    </source>
</evidence>
<comment type="catalytic activity">
    <reaction evidence="13">
        <text>L-seryl-[protein] + ATP = O-phospho-L-seryl-[protein] + ADP + H(+)</text>
        <dbReference type="Rhea" id="RHEA:17989"/>
        <dbReference type="Rhea" id="RHEA-COMP:9863"/>
        <dbReference type="Rhea" id="RHEA-COMP:11604"/>
        <dbReference type="ChEBI" id="CHEBI:15378"/>
        <dbReference type="ChEBI" id="CHEBI:29999"/>
        <dbReference type="ChEBI" id="CHEBI:30616"/>
        <dbReference type="ChEBI" id="CHEBI:83421"/>
        <dbReference type="ChEBI" id="CHEBI:456216"/>
        <dbReference type="EC" id="2.7.11.1"/>
    </reaction>
</comment>
<organism evidence="15 16">
    <name type="scientific">Sporothrix curviconia</name>
    <dbReference type="NCBI Taxonomy" id="1260050"/>
    <lineage>
        <taxon>Eukaryota</taxon>
        <taxon>Fungi</taxon>
        <taxon>Dikarya</taxon>
        <taxon>Ascomycota</taxon>
        <taxon>Pezizomycotina</taxon>
        <taxon>Sordariomycetes</taxon>
        <taxon>Sordariomycetidae</taxon>
        <taxon>Ophiostomatales</taxon>
        <taxon>Ophiostomataceae</taxon>
        <taxon>Sporothrix</taxon>
    </lineage>
</organism>
<comment type="caution">
    <text evidence="15">The sequence shown here is derived from an EMBL/GenBank/DDBJ whole genome shotgun (WGS) entry which is preliminary data.</text>
</comment>
<dbReference type="EC" id="2.7.11.1" evidence="2"/>
<keyword evidence="10" id="KW-0072">Autophagy</keyword>
<dbReference type="SMART" id="SM00220">
    <property type="entry name" value="S_TKc"/>
    <property type="match status" value="1"/>
</dbReference>
<dbReference type="PROSITE" id="PS50011">
    <property type="entry name" value="PROTEIN_KINASE_DOM"/>
    <property type="match status" value="1"/>
</dbReference>
<name>A0ABP0BE54_9PEZI</name>
<keyword evidence="7" id="KW-0418">Kinase</keyword>
<keyword evidence="8" id="KW-0067">ATP-binding</keyword>
<gene>
    <name evidence="15" type="ORF">SCUCBS95973_003172</name>
</gene>
<dbReference type="InterPro" id="IPR000719">
    <property type="entry name" value="Prot_kinase_dom"/>
</dbReference>
<dbReference type="EMBL" id="CAWUHB010000013">
    <property type="protein sequence ID" value="CAK7217491.1"/>
    <property type="molecule type" value="Genomic_DNA"/>
</dbReference>
<keyword evidence="4" id="KW-0723">Serine/threonine-protein kinase</keyword>